<keyword evidence="1" id="KW-0472">Membrane</keyword>
<protein>
    <submittedName>
        <fullName evidence="2">Uncharacterized protein</fullName>
    </submittedName>
</protein>
<sequence length="274" mass="30790">MTLKATNYQRCDSQPGLKVTCSAGLTVCYTAIPVAVYLVQGPVPVLGCAIINVCITQELILNQSVSVGNTQEHWMILTPLLHLTNQRIPLWYLLSTPVHQHQLFVCKNANTQGQNHGDRSPTERAKSFILFLIGNILMWLSFNLSMRVLFLCSPPPMLIRRHLHSNTISTSEGGNTSAPKQLTELARRSQHHLPSAPSPRPSVTVRWVGWKSWSLPVHLPDRPGQHCQSRSKNHFVRCCSVNNEPFRSLLLPPAQLKLWHISYAVTNEIMEVIT</sequence>
<proteinExistence type="predicted"/>
<reference evidence="2" key="1">
    <citation type="submission" date="2025-08" db="UniProtKB">
        <authorList>
            <consortium name="Ensembl"/>
        </authorList>
    </citation>
    <scope>IDENTIFICATION</scope>
</reference>
<evidence type="ECO:0000313" key="3">
    <source>
        <dbReference type="Proteomes" id="UP000694424"/>
    </source>
</evidence>
<organism evidence="2 3">
    <name type="scientific">Apteryx owenii</name>
    <name type="common">Little spotted kiwi</name>
    <dbReference type="NCBI Taxonomy" id="8824"/>
    <lineage>
        <taxon>Eukaryota</taxon>
        <taxon>Metazoa</taxon>
        <taxon>Chordata</taxon>
        <taxon>Craniata</taxon>
        <taxon>Vertebrata</taxon>
        <taxon>Euteleostomi</taxon>
        <taxon>Archelosauria</taxon>
        <taxon>Archosauria</taxon>
        <taxon>Dinosauria</taxon>
        <taxon>Saurischia</taxon>
        <taxon>Theropoda</taxon>
        <taxon>Coelurosauria</taxon>
        <taxon>Aves</taxon>
        <taxon>Palaeognathae</taxon>
        <taxon>Apterygiformes</taxon>
        <taxon>Apterygidae</taxon>
        <taxon>Apteryx</taxon>
    </lineage>
</organism>
<name>A0A8B9SA71_APTOW</name>
<keyword evidence="1" id="KW-0812">Transmembrane</keyword>
<dbReference type="Proteomes" id="UP000694424">
    <property type="component" value="Unplaced"/>
</dbReference>
<evidence type="ECO:0000256" key="1">
    <source>
        <dbReference type="SAM" id="Phobius"/>
    </source>
</evidence>
<keyword evidence="3" id="KW-1185">Reference proteome</keyword>
<feature type="transmembrane region" description="Helical" evidence="1">
    <location>
        <begin position="128"/>
        <end position="150"/>
    </location>
</feature>
<reference evidence="2" key="2">
    <citation type="submission" date="2025-09" db="UniProtKB">
        <authorList>
            <consortium name="Ensembl"/>
        </authorList>
    </citation>
    <scope>IDENTIFICATION</scope>
</reference>
<keyword evidence="1" id="KW-1133">Transmembrane helix</keyword>
<dbReference type="Ensembl" id="ENSAOWT00000020869.1">
    <property type="protein sequence ID" value="ENSAOWP00000018414.1"/>
    <property type="gene ID" value="ENSAOWG00000012552.1"/>
</dbReference>
<dbReference type="AlphaFoldDB" id="A0A8B9SA71"/>
<accession>A0A8B9SA71</accession>
<evidence type="ECO:0000313" key="2">
    <source>
        <dbReference type="Ensembl" id="ENSAOWP00000018414.1"/>
    </source>
</evidence>